<dbReference type="KEGG" id="amt:Amet_2385"/>
<keyword evidence="1" id="KW-0812">Transmembrane</keyword>
<keyword evidence="3" id="KW-1185">Reference proteome</keyword>
<feature type="transmembrane region" description="Helical" evidence="1">
    <location>
        <begin position="14"/>
        <end position="36"/>
    </location>
</feature>
<evidence type="ECO:0000313" key="3">
    <source>
        <dbReference type="Proteomes" id="UP000001572"/>
    </source>
</evidence>
<evidence type="ECO:0000256" key="1">
    <source>
        <dbReference type="SAM" id="Phobius"/>
    </source>
</evidence>
<evidence type="ECO:0000313" key="2">
    <source>
        <dbReference type="EMBL" id="ABR48539.1"/>
    </source>
</evidence>
<keyword evidence="1" id="KW-0472">Membrane</keyword>
<dbReference type="AlphaFoldDB" id="A6TQS1"/>
<proteinExistence type="predicted"/>
<reference evidence="3" key="1">
    <citation type="journal article" date="2016" name="Genome Announc.">
        <title>Complete genome sequence of Alkaliphilus metalliredigens strain QYMF, an alkaliphilic and metal-reducing bacterium isolated from borax-contaminated leachate ponds.</title>
        <authorList>
            <person name="Hwang C."/>
            <person name="Copeland A."/>
            <person name="Lucas S."/>
            <person name="Lapidus A."/>
            <person name="Barry K."/>
            <person name="Detter J.C."/>
            <person name="Glavina Del Rio T."/>
            <person name="Hammon N."/>
            <person name="Israni S."/>
            <person name="Dalin E."/>
            <person name="Tice H."/>
            <person name="Pitluck S."/>
            <person name="Chertkov O."/>
            <person name="Brettin T."/>
            <person name="Bruce D."/>
            <person name="Han C."/>
            <person name="Schmutz J."/>
            <person name="Larimer F."/>
            <person name="Land M.L."/>
            <person name="Hauser L."/>
            <person name="Kyrpides N."/>
            <person name="Mikhailova N."/>
            <person name="Ye Q."/>
            <person name="Zhou J."/>
            <person name="Richardson P."/>
            <person name="Fields M.W."/>
        </authorList>
    </citation>
    <scope>NUCLEOTIDE SEQUENCE [LARGE SCALE GENOMIC DNA]</scope>
    <source>
        <strain evidence="3">QYMF</strain>
    </source>
</reference>
<dbReference type="STRING" id="293826.Amet_2385"/>
<dbReference type="Proteomes" id="UP000001572">
    <property type="component" value="Chromosome"/>
</dbReference>
<dbReference type="EMBL" id="CP000724">
    <property type="protein sequence ID" value="ABR48539.1"/>
    <property type="molecule type" value="Genomic_DNA"/>
</dbReference>
<dbReference type="HOGENOM" id="CLU_1623686_0_0_9"/>
<name>A6TQS1_ALKMQ</name>
<organism evidence="2 3">
    <name type="scientific">Alkaliphilus metalliredigens (strain QYMF)</name>
    <dbReference type="NCBI Taxonomy" id="293826"/>
    <lineage>
        <taxon>Bacteria</taxon>
        <taxon>Bacillati</taxon>
        <taxon>Bacillota</taxon>
        <taxon>Clostridia</taxon>
        <taxon>Peptostreptococcales</taxon>
        <taxon>Natronincolaceae</taxon>
        <taxon>Alkaliphilus</taxon>
    </lineage>
</organism>
<keyword evidence="1" id="KW-1133">Transmembrane helix</keyword>
<gene>
    <name evidence="2" type="ordered locus">Amet_2385</name>
</gene>
<sequence>MFVDSILSIAENEVTIALASFSSILGLSLSVWLIIISRKIDSKVIKFQNMQNFNKNKNDLLNSLEECLFKLEVADDIKIELRNQINTNLEIFSNCSQILNSKDKKTIKKCKKLLSSTYNSSTIKKKLYYLLLQKEYDKYIVEALSNELTYFVARYKGDEQFNG</sequence>
<protein>
    <submittedName>
        <fullName evidence="2">Uncharacterized protein</fullName>
    </submittedName>
</protein>
<accession>A6TQS1</accession>